<accession>A0A067S6B3</accession>
<dbReference type="EMBL" id="KL142424">
    <property type="protein sequence ID" value="KDR66361.1"/>
    <property type="molecule type" value="Genomic_DNA"/>
</dbReference>
<proteinExistence type="predicted"/>
<gene>
    <name evidence="1" type="ORF">GALMADRAFT_259425</name>
</gene>
<dbReference type="HOGENOM" id="CLU_3032503_0_0_1"/>
<dbReference type="Proteomes" id="UP000027222">
    <property type="component" value="Unassembled WGS sequence"/>
</dbReference>
<evidence type="ECO:0000313" key="2">
    <source>
        <dbReference type="Proteomes" id="UP000027222"/>
    </source>
</evidence>
<organism evidence="1 2">
    <name type="scientific">Galerina marginata (strain CBS 339.88)</name>
    <dbReference type="NCBI Taxonomy" id="685588"/>
    <lineage>
        <taxon>Eukaryota</taxon>
        <taxon>Fungi</taxon>
        <taxon>Dikarya</taxon>
        <taxon>Basidiomycota</taxon>
        <taxon>Agaricomycotina</taxon>
        <taxon>Agaricomycetes</taxon>
        <taxon>Agaricomycetidae</taxon>
        <taxon>Agaricales</taxon>
        <taxon>Agaricineae</taxon>
        <taxon>Strophariaceae</taxon>
        <taxon>Galerina</taxon>
    </lineage>
</organism>
<protein>
    <submittedName>
        <fullName evidence="1">Uncharacterized protein</fullName>
    </submittedName>
</protein>
<reference evidence="2" key="1">
    <citation type="journal article" date="2014" name="Proc. Natl. Acad. Sci. U.S.A.">
        <title>Extensive sampling of basidiomycete genomes demonstrates inadequacy of the white-rot/brown-rot paradigm for wood decay fungi.</title>
        <authorList>
            <person name="Riley R."/>
            <person name="Salamov A.A."/>
            <person name="Brown D.W."/>
            <person name="Nagy L.G."/>
            <person name="Floudas D."/>
            <person name="Held B.W."/>
            <person name="Levasseur A."/>
            <person name="Lombard V."/>
            <person name="Morin E."/>
            <person name="Otillar R."/>
            <person name="Lindquist E.A."/>
            <person name="Sun H."/>
            <person name="LaButti K.M."/>
            <person name="Schmutz J."/>
            <person name="Jabbour D."/>
            <person name="Luo H."/>
            <person name="Baker S.E."/>
            <person name="Pisabarro A.G."/>
            <person name="Walton J.D."/>
            <person name="Blanchette R.A."/>
            <person name="Henrissat B."/>
            <person name="Martin F."/>
            <person name="Cullen D."/>
            <person name="Hibbett D.S."/>
            <person name="Grigoriev I.V."/>
        </authorList>
    </citation>
    <scope>NUCLEOTIDE SEQUENCE [LARGE SCALE GENOMIC DNA]</scope>
    <source>
        <strain evidence="2">CBS 339.88</strain>
    </source>
</reference>
<sequence length="55" mass="5995">MKLDDKNDLSSSAIYFISCCFNPVAMRCGNEALMQSTTSTGASLPSKSLDFNQRV</sequence>
<dbReference type="AlphaFoldDB" id="A0A067S6B3"/>
<evidence type="ECO:0000313" key="1">
    <source>
        <dbReference type="EMBL" id="KDR66361.1"/>
    </source>
</evidence>
<name>A0A067S6B3_GALM3</name>
<keyword evidence="2" id="KW-1185">Reference proteome</keyword>